<organism evidence="2 3">
    <name type="scientific">Aspergillus lucknowensis</name>
    <dbReference type="NCBI Taxonomy" id="176173"/>
    <lineage>
        <taxon>Eukaryota</taxon>
        <taxon>Fungi</taxon>
        <taxon>Dikarya</taxon>
        <taxon>Ascomycota</taxon>
        <taxon>Pezizomycotina</taxon>
        <taxon>Eurotiomycetes</taxon>
        <taxon>Eurotiomycetidae</taxon>
        <taxon>Eurotiales</taxon>
        <taxon>Aspergillaceae</taxon>
        <taxon>Aspergillus</taxon>
        <taxon>Aspergillus subgen. Nidulantes</taxon>
    </lineage>
</organism>
<evidence type="ECO:0000313" key="3">
    <source>
        <dbReference type="Proteomes" id="UP001610432"/>
    </source>
</evidence>
<feature type="region of interest" description="Disordered" evidence="1">
    <location>
        <begin position="118"/>
        <end position="149"/>
    </location>
</feature>
<accession>A0ABR4M461</accession>
<protein>
    <submittedName>
        <fullName evidence="2">Uncharacterized protein</fullName>
    </submittedName>
</protein>
<gene>
    <name evidence="2" type="ORF">BJX67DRAFT_160045</name>
</gene>
<dbReference type="EMBL" id="JBFXLQ010000003">
    <property type="protein sequence ID" value="KAL2871369.1"/>
    <property type="molecule type" value="Genomic_DNA"/>
</dbReference>
<proteinExistence type="predicted"/>
<evidence type="ECO:0000256" key="1">
    <source>
        <dbReference type="SAM" id="MobiDB-lite"/>
    </source>
</evidence>
<dbReference type="RefSeq" id="XP_070890348.1">
    <property type="nucleotide sequence ID" value="XM_071024932.1"/>
</dbReference>
<keyword evidence="3" id="KW-1185">Reference proteome</keyword>
<reference evidence="2 3" key="1">
    <citation type="submission" date="2024-07" db="EMBL/GenBank/DDBJ databases">
        <title>Section-level genome sequencing and comparative genomics of Aspergillus sections Usti and Cavernicolus.</title>
        <authorList>
            <consortium name="Lawrence Berkeley National Laboratory"/>
            <person name="Nybo J.L."/>
            <person name="Vesth T.C."/>
            <person name="Theobald S."/>
            <person name="Frisvad J.C."/>
            <person name="Larsen T.O."/>
            <person name="Kjaerboelling I."/>
            <person name="Rothschild-Mancinelli K."/>
            <person name="Lyhne E.K."/>
            <person name="Kogle M.E."/>
            <person name="Barry K."/>
            <person name="Clum A."/>
            <person name="Na H."/>
            <person name="Ledsgaard L."/>
            <person name="Lin J."/>
            <person name="Lipzen A."/>
            <person name="Kuo A."/>
            <person name="Riley R."/>
            <person name="Mondo S."/>
            <person name="Labutti K."/>
            <person name="Haridas S."/>
            <person name="Pangalinan J."/>
            <person name="Salamov A.A."/>
            <person name="Simmons B.A."/>
            <person name="Magnuson J.K."/>
            <person name="Chen J."/>
            <person name="Drula E."/>
            <person name="Henrissat B."/>
            <person name="Wiebenga A."/>
            <person name="Lubbers R.J."/>
            <person name="Gomes A.C."/>
            <person name="Macurrencykelacurrency M.R."/>
            <person name="Stajich J."/>
            <person name="Grigoriev I.V."/>
            <person name="Mortensen U.H."/>
            <person name="De Vries R.P."/>
            <person name="Baker S.E."/>
            <person name="Andersen M.R."/>
        </authorList>
    </citation>
    <scope>NUCLEOTIDE SEQUENCE [LARGE SCALE GENOMIC DNA]</scope>
    <source>
        <strain evidence="2 3">CBS 449.75</strain>
    </source>
</reference>
<sequence>MCRCMMAAKTVSSWDATKVTGGYGSVGLSSLEAQRRRWRDGFLGQHDTREGEVTGCGQMNMGWMGRVTQRRQGPEPPSRCWPSYLVLESLDTSTSASSQTVGVDEECCPRVVAIVEKKKRKPPPDRCQQGSHSAWRTSSPSDFPQHSLRSSSAPSFPSLFISDSHPVSTVAVSTTAPPCFLLLNPGTSASRGATHELRRGHKAIDKNSSSPLVCHIWNQDRRQATPDF</sequence>
<name>A0ABR4M461_9EURO</name>
<dbReference type="GeneID" id="98140004"/>
<comment type="caution">
    <text evidence="2">The sequence shown here is derived from an EMBL/GenBank/DDBJ whole genome shotgun (WGS) entry which is preliminary data.</text>
</comment>
<evidence type="ECO:0000313" key="2">
    <source>
        <dbReference type="EMBL" id="KAL2871369.1"/>
    </source>
</evidence>
<feature type="compositionally biased region" description="Polar residues" evidence="1">
    <location>
        <begin position="128"/>
        <end position="144"/>
    </location>
</feature>
<dbReference type="Proteomes" id="UP001610432">
    <property type="component" value="Unassembled WGS sequence"/>
</dbReference>